<proteinExistence type="predicted"/>
<protein>
    <submittedName>
        <fullName evidence="1">Uncharacterized protein</fullName>
    </submittedName>
</protein>
<evidence type="ECO:0000313" key="1">
    <source>
        <dbReference type="EMBL" id="MFC7247621.1"/>
    </source>
</evidence>
<gene>
    <name evidence="1" type="ORF">ACFQO7_34595</name>
</gene>
<keyword evidence="2" id="KW-1185">Reference proteome</keyword>
<comment type="caution">
    <text evidence="1">The sequence shown here is derived from an EMBL/GenBank/DDBJ whole genome shotgun (WGS) entry which is preliminary data.</text>
</comment>
<dbReference type="RefSeq" id="WP_376810341.1">
    <property type="nucleotide sequence ID" value="NZ_JBHTAC010000060.1"/>
</dbReference>
<name>A0ABW2H5R2_9ACTN</name>
<accession>A0ABW2H5R2</accession>
<sequence length="74" mass="8109">MSGSPTNWVIGDGDMVSIGDHVALDLDLDRDAIGRIVDVCGDHTGRPLVEVTEGRRSGQRLAVWPAQMLLRVRR</sequence>
<reference evidence="2" key="1">
    <citation type="journal article" date="2019" name="Int. J. Syst. Evol. Microbiol.">
        <title>The Global Catalogue of Microorganisms (GCM) 10K type strain sequencing project: providing services to taxonomists for standard genome sequencing and annotation.</title>
        <authorList>
            <consortium name="The Broad Institute Genomics Platform"/>
            <consortium name="The Broad Institute Genome Sequencing Center for Infectious Disease"/>
            <person name="Wu L."/>
            <person name="Ma J."/>
        </authorList>
    </citation>
    <scope>NUCLEOTIDE SEQUENCE [LARGE SCALE GENOMIC DNA]</scope>
    <source>
        <strain evidence="2">CGMCC 1.9106</strain>
    </source>
</reference>
<evidence type="ECO:0000313" key="2">
    <source>
        <dbReference type="Proteomes" id="UP001596392"/>
    </source>
</evidence>
<dbReference type="Proteomes" id="UP001596392">
    <property type="component" value="Unassembled WGS sequence"/>
</dbReference>
<dbReference type="EMBL" id="JBHTAC010000060">
    <property type="protein sequence ID" value="MFC7247621.1"/>
    <property type="molecule type" value="Genomic_DNA"/>
</dbReference>
<organism evidence="1 2">
    <name type="scientific">Catellatospora aurea</name>
    <dbReference type="NCBI Taxonomy" id="1337874"/>
    <lineage>
        <taxon>Bacteria</taxon>
        <taxon>Bacillati</taxon>
        <taxon>Actinomycetota</taxon>
        <taxon>Actinomycetes</taxon>
        <taxon>Micromonosporales</taxon>
        <taxon>Micromonosporaceae</taxon>
        <taxon>Catellatospora</taxon>
    </lineage>
</organism>